<dbReference type="InterPro" id="IPR015422">
    <property type="entry name" value="PyrdxlP-dep_Trfase_small"/>
</dbReference>
<dbReference type="UniPathway" id="UPA00244">
    <property type="reaction ID" value="UER00311"/>
</dbReference>
<keyword evidence="9" id="KW-0718">Serine biosynthesis</keyword>
<dbReference type="Gene3D" id="3.40.640.10">
    <property type="entry name" value="Type I PLP-dependent aspartate aminotransferase-like (Major domain)"/>
    <property type="match status" value="1"/>
</dbReference>
<dbReference type="HAMAP" id="MF_00160">
    <property type="entry name" value="SerC_aminotrans_5"/>
    <property type="match status" value="1"/>
</dbReference>
<dbReference type="PIRSF" id="PIRSF000525">
    <property type="entry name" value="SerC"/>
    <property type="match status" value="1"/>
</dbReference>
<evidence type="ECO:0000256" key="11">
    <source>
        <dbReference type="ARBA" id="ARBA00049007"/>
    </source>
</evidence>
<evidence type="ECO:0000256" key="8">
    <source>
        <dbReference type="ARBA" id="ARBA00022898"/>
    </source>
</evidence>
<keyword evidence="5 13" id="KW-0032">Aminotransferase</keyword>
<evidence type="ECO:0000256" key="9">
    <source>
        <dbReference type="ARBA" id="ARBA00023299"/>
    </source>
</evidence>
<dbReference type="AlphaFoldDB" id="R4WHU5"/>
<dbReference type="GO" id="GO:0005737">
    <property type="term" value="C:cytoplasm"/>
    <property type="evidence" value="ECO:0007669"/>
    <property type="project" value="TreeGrafter"/>
</dbReference>
<reference evidence="13" key="1">
    <citation type="journal article" date="2013" name="PLoS ONE">
        <title>Gene expression in gut symbiotic organ of stinkbug affected by extracellular bacterial symbiont.</title>
        <authorList>
            <person name="Futahashi R."/>
            <person name="Tanaka K."/>
            <person name="Tanahashi M."/>
            <person name="Nikoh N."/>
            <person name="Kikuchi Y."/>
            <person name="Lee B.L."/>
            <person name="Fukatsu T."/>
        </authorList>
    </citation>
    <scope>NUCLEOTIDE SEQUENCE</scope>
    <source>
        <tissue evidence="13">Midgut</tissue>
    </source>
</reference>
<proteinExistence type="evidence at transcript level"/>
<comment type="catalytic activity">
    <reaction evidence="11">
        <text>O-phospho-L-serine + 2-oxoglutarate = 3-phosphooxypyruvate + L-glutamate</text>
        <dbReference type="Rhea" id="RHEA:14329"/>
        <dbReference type="ChEBI" id="CHEBI:16810"/>
        <dbReference type="ChEBI" id="CHEBI:18110"/>
        <dbReference type="ChEBI" id="CHEBI:29985"/>
        <dbReference type="ChEBI" id="CHEBI:57524"/>
        <dbReference type="EC" id="2.6.1.52"/>
    </reaction>
</comment>
<evidence type="ECO:0000256" key="4">
    <source>
        <dbReference type="ARBA" id="ARBA00013030"/>
    </source>
</evidence>
<evidence type="ECO:0000313" key="13">
    <source>
        <dbReference type="EMBL" id="BAN20140.1"/>
    </source>
</evidence>
<dbReference type="Pfam" id="PF00266">
    <property type="entry name" value="Aminotran_5"/>
    <property type="match status" value="1"/>
</dbReference>
<dbReference type="Gene3D" id="3.90.1150.10">
    <property type="entry name" value="Aspartate Aminotransferase, domain 1"/>
    <property type="match status" value="1"/>
</dbReference>
<dbReference type="InterPro" id="IPR015421">
    <property type="entry name" value="PyrdxlP-dep_Trfase_major"/>
</dbReference>
<protein>
    <recommendedName>
        <fullName evidence="4">phosphoserine transaminase</fullName>
        <ecNumber evidence="4">2.6.1.52</ecNumber>
    </recommendedName>
</protein>
<keyword evidence="6" id="KW-0028">Amino-acid biosynthesis</keyword>
<organism evidence="13">
    <name type="scientific">Riptortus pedestris</name>
    <name type="common">Bean bug</name>
    <dbReference type="NCBI Taxonomy" id="329032"/>
    <lineage>
        <taxon>Eukaryota</taxon>
        <taxon>Metazoa</taxon>
        <taxon>Ecdysozoa</taxon>
        <taxon>Arthropoda</taxon>
        <taxon>Hexapoda</taxon>
        <taxon>Insecta</taxon>
        <taxon>Pterygota</taxon>
        <taxon>Neoptera</taxon>
        <taxon>Paraneoptera</taxon>
        <taxon>Hemiptera</taxon>
        <taxon>Heteroptera</taxon>
        <taxon>Panheteroptera</taxon>
        <taxon>Pentatomomorpha</taxon>
        <taxon>Coreoidea</taxon>
        <taxon>Alydidae</taxon>
        <taxon>Riptortus</taxon>
    </lineage>
</organism>
<dbReference type="NCBIfam" id="NF003764">
    <property type="entry name" value="PRK05355.1"/>
    <property type="match status" value="1"/>
</dbReference>
<evidence type="ECO:0000256" key="3">
    <source>
        <dbReference type="ARBA" id="ARBA00006904"/>
    </source>
</evidence>
<feature type="domain" description="Aminotransferase class V" evidence="12">
    <location>
        <begin position="4"/>
        <end position="347"/>
    </location>
</feature>
<dbReference type="GO" id="GO:0006564">
    <property type="term" value="P:L-serine biosynthetic process"/>
    <property type="evidence" value="ECO:0007669"/>
    <property type="project" value="UniProtKB-KW"/>
</dbReference>
<dbReference type="UniPathway" id="UPA00135">
    <property type="reaction ID" value="UER00197"/>
</dbReference>
<dbReference type="FunFam" id="3.40.640.10:FF:000010">
    <property type="entry name" value="Phosphoserine aminotransferase"/>
    <property type="match status" value="1"/>
</dbReference>
<dbReference type="SUPFAM" id="SSF53383">
    <property type="entry name" value="PLP-dependent transferases"/>
    <property type="match status" value="1"/>
</dbReference>
<dbReference type="InterPro" id="IPR015424">
    <property type="entry name" value="PyrdxlP-dep_Trfase"/>
</dbReference>
<dbReference type="PANTHER" id="PTHR43247">
    <property type="entry name" value="PHOSPHOSERINE AMINOTRANSFERASE"/>
    <property type="match status" value="1"/>
</dbReference>
<comment type="similarity">
    <text evidence="3">Belongs to the class-V pyridoxal-phosphate-dependent aminotransferase family. SerC subfamily.</text>
</comment>
<keyword evidence="7 13" id="KW-0808">Transferase</keyword>
<comment type="pathway">
    <text evidence="2">Amino-acid biosynthesis; L-serine biosynthesis; L-serine from 3-phospho-D-glycerate: step 2/3.</text>
</comment>
<dbReference type="EC" id="2.6.1.52" evidence="4"/>
<evidence type="ECO:0000259" key="12">
    <source>
        <dbReference type="Pfam" id="PF00266"/>
    </source>
</evidence>
<dbReference type="FunFam" id="3.90.1150.10:FF:000006">
    <property type="entry name" value="Phosphoserine aminotransferase"/>
    <property type="match status" value="1"/>
</dbReference>
<accession>R4WHU5</accession>
<evidence type="ECO:0000256" key="2">
    <source>
        <dbReference type="ARBA" id="ARBA00005099"/>
    </source>
</evidence>
<dbReference type="GO" id="GO:0030170">
    <property type="term" value="F:pyridoxal phosphate binding"/>
    <property type="evidence" value="ECO:0007669"/>
    <property type="project" value="TreeGrafter"/>
</dbReference>
<dbReference type="NCBIfam" id="TIGR01364">
    <property type="entry name" value="serC_1"/>
    <property type="match status" value="1"/>
</dbReference>
<dbReference type="PANTHER" id="PTHR43247:SF1">
    <property type="entry name" value="PHOSPHOSERINE AMINOTRANSFERASE"/>
    <property type="match status" value="1"/>
</dbReference>
<evidence type="ECO:0000256" key="5">
    <source>
        <dbReference type="ARBA" id="ARBA00022576"/>
    </source>
</evidence>
<comment type="cofactor">
    <cofactor evidence="1">
        <name>pyridoxal 5'-phosphate</name>
        <dbReference type="ChEBI" id="CHEBI:597326"/>
    </cofactor>
</comment>
<evidence type="ECO:0000256" key="1">
    <source>
        <dbReference type="ARBA" id="ARBA00001933"/>
    </source>
</evidence>
<dbReference type="EMBL" id="AK416925">
    <property type="protein sequence ID" value="BAN20140.1"/>
    <property type="molecule type" value="mRNA"/>
</dbReference>
<dbReference type="InterPro" id="IPR000192">
    <property type="entry name" value="Aminotrans_V_dom"/>
</dbReference>
<evidence type="ECO:0000256" key="7">
    <source>
        <dbReference type="ARBA" id="ARBA00022679"/>
    </source>
</evidence>
<evidence type="ECO:0000256" key="10">
    <source>
        <dbReference type="ARBA" id="ARBA00047630"/>
    </source>
</evidence>
<evidence type="ECO:0000256" key="6">
    <source>
        <dbReference type="ARBA" id="ARBA00022605"/>
    </source>
</evidence>
<sequence>MSVINFGAGPAKLPREVMLKVKDELLDFDGQGISIMEMSHRCPEYDRFNNKIEQLVREQLSVPDNYKIFFLQGGGTALFAAVAMNLMGRTGTADYFVTGSWSAKAAKEAAKYGKVNLVLPKTDQYIGVPDKSTWNLSPNASYVYYCDNETIHGVEFPFIPEVGDVPLVADMSSNILTRRFDVSKFGVIFAAAQKNIGPPGVVLVIAREDLLGNPLPITPLVMDFTVNAKDKSVHNTPPTFSFYVLGLVFEWCKAFGGLDEMEKKAKWKSEAVYDVINRSNGFYSCLVKPEYRSKMNATFKIRVPELEAQFLSEAKKLGMIQLKGHRSVGGIRVSLYNAITLDEVKVLVKFMEEFYNKNKI</sequence>
<name>R4WHU5_RIPPE</name>
<dbReference type="GO" id="GO:0004648">
    <property type="term" value="F:O-phospho-L-serine:2-oxoglutarate aminotransferase activity"/>
    <property type="evidence" value="ECO:0007669"/>
    <property type="project" value="UniProtKB-EC"/>
</dbReference>
<keyword evidence="8" id="KW-0663">Pyridoxal phosphate</keyword>
<dbReference type="InterPro" id="IPR022278">
    <property type="entry name" value="Pser_aminoTfrase"/>
</dbReference>
<comment type="catalytic activity">
    <reaction evidence="10">
        <text>4-(phosphooxy)-L-threonine + 2-oxoglutarate = (R)-3-hydroxy-2-oxo-4-phosphooxybutanoate + L-glutamate</text>
        <dbReference type="Rhea" id="RHEA:16573"/>
        <dbReference type="ChEBI" id="CHEBI:16810"/>
        <dbReference type="ChEBI" id="CHEBI:29985"/>
        <dbReference type="ChEBI" id="CHEBI:58452"/>
        <dbReference type="ChEBI" id="CHEBI:58538"/>
        <dbReference type="EC" id="2.6.1.52"/>
    </reaction>
</comment>